<feature type="signal peptide" evidence="2">
    <location>
        <begin position="1"/>
        <end position="24"/>
    </location>
</feature>
<protein>
    <recommendedName>
        <fullName evidence="5">Copper-binding protein</fullName>
    </recommendedName>
</protein>
<reference evidence="3 4" key="1">
    <citation type="submission" date="2020-08" db="EMBL/GenBank/DDBJ databases">
        <title>Genomic Encyclopedia of Type Strains, Phase III (KMG-III): the genomes of soil and plant-associated and newly described type strains.</title>
        <authorList>
            <person name="Whitman W."/>
        </authorList>
    </citation>
    <scope>NUCLEOTIDE SEQUENCE [LARGE SCALE GENOMIC DNA]</scope>
    <source>
        <strain evidence="3 4">CECT 7015</strain>
    </source>
</reference>
<evidence type="ECO:0000256" key="2">
    <source>
        <dbReference type="SAM" id="SignalP"/>
    </source>
</evidence>
<feature type="compositionally biased region" description="Low complexity" evidence="1">
    <location>
        <begin position="36"/>
        <end position="49"/>
    </location>
</feature>
<dbReference type="EMBL" id="JACHXN010000006">
    <property type="protein sequence ID" value="MBB3146033.1"/>
    <property type="molecule type" value="Genomic_DNA"/>
</dbReference>
<accession>A0A839U7Y4</accession>
<evidence type="ECO:0000313" key="4">
    <source>
        <dbReference type="Proteomes" id="UP000554520"/>
    </source>
</evidence>
<dbReference type="RefSeq" id="WP_112529091.1">
    <property type="nucleotide sequence ID" value="NZ_JACHXN010000006.1"/>
</dbReference>
<feature type="region of interest" description="Disordered" evidence="1">
    <location>
        <begin position="29"/>
        <end position="53"/>
    </location>
</feature>
<dbReference type="Proteomes" id="UP000554520">
    <property type="component" value="Unassembled WGS sequence"/>
</dbReference>
<proteinExistence type="predicted"/>
<keyword evidence="4" id="KW-1185">Reference proteome</keyword>
<sequence>MTTYKTLALAAVLSIGLAQSFAFAQADDDDDDAKAAPEPKAAMQAKPPAITRGSKNVPELILGSKDDEFTVNQKDFELVAGQGYRWKITSAAGLEYKFVTDLFRNVWMNQIVINDLEVHMDGGPAWLEFDSPGTINVQFTAVRPGKYTWSVPDLADKGMKGTITIK</sequence>
<dbReference type="InterPro" id="IPR008972">
    <property type="entry name" value="Cupredoxin"/>
</dbReference>
<dbReference type="AlphaFoldDB" id="A0A839U7Y4"/>
<comment type="caution">
    <text evidence="3">The sequence shown here is derived from an EMBL/GenBank/DDBJ whole genome shotgun (WGS) entry which is preliminary data.</text>
</comment>
<feature type="chain" id="PRO_5032979763" description="Copper-binding protein" evidence="2">
    <location>
        <begin position="25"/>
        <end position="166"/>
    </location>
</feature>
<dbReference type="Gene3D" id="2.60.40.420">
    <property type="entry name" value="Cupredoxins - blue copper proteins"/>
    <property type="match status" value="1"/>
</dbReference>
<name>A0A839U7Y4_9HYPH</name>
<keyword evidence="2" id="KW-0732">Signal</keyword>
<gene>
    <name evidence="3" type="ORF">FHS21_002447</name>
</gene>
<evidence type="ECO:0008006" key="5">
    <source>
        <dbReference type="Google" id="ProtNLM"/>
    </source>
</evidence>
<organism evidence="3 4">
    <name type="scientific">Phyllobacterium trifolii</name>
    <dbReference type="NCBI Taxonomy" id="300193"/>
    <lineage>
        <taxon>Bacteria</taxon>
        <taxon>Pseudomonadati</taxon>
        <taxon>Pseudomonadota</taxon>
        <taxon>Alphaproteobacteria</taxon>
        <taxon>Hyphomicrobiales</taxon>
        <taxon>Phyllobacteriaceae</taxon>
        <taxon>Phyllobacterium</taxon>
    </lineage>
</organism>
<evidence type="ECO:0000256" key="1">
    <source>
        <dbReference type="SAM" id="MobiDB-lite"/>
    </source>
</evidence>
<evidence type="ECO:0000313" key="3">
    <source>
        <dbReference type="EMBL" id="MBB3146033.1"/>
    </source>
</evidence>